<dbReference type="AlphaFoldDB" id="A0A2M7X4Z2"/>
<organism evidence="2 3">
    <name type="scientific">candidate division WWE3 bacterium CG_4_9_14_3_um_filter_34_6</name>
    <dbReference type="NCBI Taxonomy" id="1975079"/>
    <lineage>
        <taxon>Bacteria</taxon>
        <taxon>Katanobacteria</taxon>
    </lineage>
</organism>
<keyword evidence="2" id="KW-0396">Initiation factor</keyword>
<dbReference type="EMBL" id="PFWY01000034">
    <property type="protein sequence ID" value="PJA41200.1"/>
    <property type="molecule type" value="Genomic_DNA"/>
</dbReference>
<dbReference type="Gene3D" id="3.30.110.10">
    <property type="entry name" value="Translation initiation factor 3 (IF-3), C-terminal domain"/>
    <property type="match status" value="1"/>
</dbReference>
<dbReference type="SUPFAM" id="SSF55200">
    <property type="entry name" value="Translation initiation factor IF3, C-terminal domain"/>
    <property type="match status" value="1"/>
</dbReference>
<sequence>RIGEEDLNVRIRRGKEFLMSGNMVKYTVKFKGREASYPEQGVLKLKIIESELSEVAKSDAEPKMMGKLMSITLIPAGKK</sequence>
<name>A0A2M7X4Z2_UNCKA</name>
<comment type="caution">
    <text evidence="2">The sequence shown here is derived from an EMBL/GenBank/DDBJ whole genome shotgun (WGS) entry which is preliminary data.</text>
</comment>
<keyword evidence="2" id="KW-0648">Protein biosynthesis</keyword>
<dbReference type="InterPro" id="IPR019815">
    <property type="entry name" value="Translation_initiation_fac_3_C"/>
</dbReference>
<feature type="domain" description="Translation initiation factor 3 C-terminal" evidence="1">
    <location>
        <begin position="2"/>
        <end position="75"/>
    </location>
</feature>
<evidence type="ECO:0000313" key="3">
    <source>
        <dbReference type="Proteomes" id="UP000230683"/>
    </source>
</evidence>
<accession>A0A2M7X4Z2</accession>
<proteinExistence type="predicted"/>
<feature type="non-terminal residue" evidence="2">
    <location>
        <position position="1"/>
    </location>
</feature>
<dbReference type="Proteomes" id="UP000230683">
    <property type="component" value="Unassembled WGS sequence"/>
</dbReference>
<dbReference type="InterPro" id="IPR036788">
    <property type="entry name" value="T_IF-3_C_sf"/>
</dbReference>
<evidence type="ECO:0000313" key="2">
    <source>
        <dbReference type="EMBL" id="PJA41200.1"/>
    </source>
</evidence>
<dbReference type="GO" id="GO:0003743">
    <property type="term" value="F:translation initiation factor activity"/>
    <property type="evidence" value="ECO:0007669"/>
    <property type="project" value="UniProtKB-KW"/>
</dbReference>
<protein>
    <submittedName>
        <fullName evidence="2">Translation initiation factor IF-3</fullName>
    </submittedName>
</protein>
<gene>
    <name evidence="2" type="ORF">CO178_00730</name>
</gene>
<reference evidence="3" key="1">
    <citation type="submission" date="2017-09" db="EMBL/GenBank/DDBJ databases">
        <title>Depth-based differentiation of microbial function through sediment-hosted aquifers and enrichment of novel symbionts in the deep terrestrial subsurface.</title>
        <authorList>
            <person name="Probst A.J."/>
            <person name="Ladd B."/>
            <person name="Jarett J.K."/>
            <person name="Geller-Mcgrath D.E."/>
            <person name="Sieber C.M.K."/>
            <person name="Emerson J.B."/>
            <person name="Anantharaman K."/>
            <person name="Thomas B.C."/>
            <person name="Malmstrom R."/>
            <person name="Stieglmeier M."/>
            <person name="Klingl A."/>
            <person name="Woyke T."/>
            <person name="Ryan C.M."/>
            <person name="Banfield J.F."/>
        </authorList>
    </citation>
    <scope>NUCLEOTIDE SEQUENCE [LARGE SCALE GENOMIC DNA]</scope>
</reference>
<dbReference type="Pfam" id="PF00707">
    <property type="entry name" value="IF3_C"/>
    <property type="match status" value="1"/>
</dbReference>
<evidence type="ECO:0000259" key="1">
    <source>
        <dbReference type="Pfam" id="PF00707"/>
    </source>
</evidence>